<keyword evidence="3" id="KW-1185">Reference proteome</keyword>
<accession>A0A327SFQ1</accession>
<evidence type="ECO:0000256" key="1">
    <source>
        <dbReference type="SAM" id="Phobius"/>
    </source>
</evidence>
<keyword evidence="1" id="KW-1133">Transmembrane helix</keyword>
<dbReference type="EMBL" id="QLLQ01000001">
    <property type="protein sequence ID" value="RAJ27721.1"/>
    <property type="molecule type" value="Genomic_DNA"/>
</dbReference>
<comment type="caution">
    <text evidence="2">The sequence shown here is derived from an EMBL/GenBank/DDBJ whole genome shotgun (WGS) entry which is preliminary data.</text>
</comment>
<evidence type="ECO:0000313" key="3">
    <source>
        <dbReference type="Proteomes" id="UP000248987"/>
    </source>
</evidence>
<name>A0A327SFQ1_9FLAO</name>
<sequence length="50" mass="5705">MKTTLLLKAASALVRNRKAKIIFVGLQFGFLTYQLLKGKKKKKQNPQIET</sequence>
<protein>
    <submittedName>
        <fullName evidence="2">Uncharacterized protein</fullName>
    </submittedName>
</protein>
<evidence type="ECO:0000313" key="2">
    <source>
        <dbReference type="EMBL" id="RAJ27721.1"/>
    </source>
</evidence>
<keyword evidence="1" id="KW-0472">Membrane</keyword>
<dbReference type="Proteomes" id="UP000248987">
    <property type="component" value="Unassembled WGS sequence"/>
</dbReference>
<gene>
    <name evidence="2" type="ORF">LX77_00295</name>
</gene>
<proteinExistence type="predicted"/>
<dbReference type="RefSeq" id="WP_157487189.1">
    <property type="nucleotide sequence ID" value="NZ_LZRN01000010.1"/>
</dbReference>
<dbReference type="AlphaFoldDB" id="A0A327SFQ1"/>
<reference evidence="2 3" key="1">
    <citation type="submission" date="2018-06" db="EMBL/GenBank/DDBJ databases">
        <title>Genomic Encyclopedia of Archaeal and Bacterial Type Strains, Phase II (KMG-II): from individual species to whole genera.</title>
        <authorList>
            <person name="Goeker M."/>
        </authorList>
    </citation>
    <scope>NUCLEOTIDE SEQUENCE [LARGE SCALE GENOMIC DNA]</scope>
    <source>
        <strain evidence="2 3">DSM 12408</strain>
    </source>
</reference>
<organism evidence="2 3">
    <name type="scientific">Gelidibacter algens</name>
    <dbReference type="NCBI Taxonomy" id="49280"/>
    <lineage>
        <taxon>Bacteria</taxon>
        <taxon>Pseudomonadati</taxon>
        <taxon>Bacteroidota</taxon>
        <taxon>Flavobacteriia</taxon>
        <taxon>Flavobacteriales</taxon>
        <taxon>Flavobacteriaceae</taxon>
        <taxon>Gelidibacter</taxon>
    </lineage>
</organism>
<keyword evidence="1" id="KW-0812">Transmembrane</keyword>
<feature type="transmembrane region" description="Helical" evidence="1">
    <location>
        <begin position="20"/>
        <end position="36"/>
    </location>
</feature>